<evidence type="ECO:0000259" key="12">
    <source>
        <dbReference type="SMART" id="SM01274"/>
    </source>
</evidence>
<feature type="binding site" evidence="10">
    <location>
        <position position="167"/>
    </location>
    <ligand>
        <name>a divalent metal cation</name>
        <dbReference type="ChEBI" id="CHEBI:60240"/>
    </ligand>
</feature>
<dbReference type="PANTHER" id="PTHR43237:SF4">
    <property type="entry name" value="NADP-DEPENDENT MALIC ENZYME"/>
    <property type="match status" value="1"/>
</dbReference>
<dbReference type="Gene3D" id="3.40.50.10950">
    <property type="match status" value="1"/>
</dbReference>
<evidence type="ECO:0000256" key="3">
    <source>
        <dbReference type="ARBA" id="ARBA00007686"/>
    </source>
</evidence>
<evidence type="ECO:0000256" key="6">
    <source>
        <dbReference type="ARBA" id="ARBA00023002"/>
    </source>
</evidence>
<dbReference type="Gene3D" id="3.40.50.720">
    <property type="entry name" value="NAD(P)-binding Rossmann-like Domain"/>
    <property type="match status" value="1"/>
</dbReference>
<evidence type="ECO:0000256" key="4">
    <source>
        <dbReference type="ARBA" id="ARBA00008756"/>
    </source>
</evidence>
<dbReference type="GO" id="GO:0004473">
    <property type="term" value="F:malate dehydrogenase (decarboxylating) (NADP+) activity"/>
    <property type="evidence" value="ECO:0007669"/>
    <property type="project" value="UniProtKB-EC"/>
</dbReference>
<dbReference type="PANTHER" id="PTHR43237">
    <property type="entry name" value="NADP-DEPENDENT MALIC ENZYME"/>
    <property type="match status" value="1"/>
</dbReference>
<dbReference type="SMART" id="SM00919">
    <property type="entry name" value="Malic_M"/>
    <property type="match status" value="1"/>
</dbReference>
<dbReference type="SUPFAM" id="SSF53223">
    <property type="entry name" value="Aminoacid dehydrogenase-like, N-terminal domain"/>
    <property type="match status" value="1"/>
</dbReference>
<dbReference type="Pfam" id="PF00390">
    <property type="entry name" value="malic"/>
    <property type="match status" value="1"/>
</dbReference>
<evidence type="ECO:0000256" key="2">
    <source>
        <dbReference type="ARBA" id="ARBA00001946"/>
    </source>
</evidence>
<dbReference type="KEGG" id="abs:AZOBR_10249"/>
<dbReference type="InterPro" id="IPR046346">
    <property type="entry name" value="Aminoacid_DH-like_N_sf"/>
</dbReference>
<dbReference type="Pfam" id="PF03949">
    <property type="entry name" value="Malic_M"/>
    <property type="match status" value="1"/>
</dbReference>
<dbReference type="InterPro" id="IPR015884">
    <property type="entry name" value="Malic_enzyme_CS"/>
</dbReference>
<feature type="domain" description="Malic enzyme NAD-binding" evidence="11">
    <location>
        <begin position="168"/>
        <end position="405"/>
    </location>
</feature>
<gene>
    <name evidence="13" type="primary">maeB</name>
    <name evidence="13" type="ORF">AZOBR_10249</name>
</gene>
<dbReference type="Gene3D" id="3.40.50.10750">
    <property type="entry name" value="Isocitrate/Isopropylmalate dehydrogenase-like"/>
    <property type="match status" value="1"/>
</dbReference>
<feature type="binding site" evidence="10">
    <location>
        <position position="292"/>
    </location>
    <ligand>
        <name>a divalent metal cation</name>
        <dbReference type="ChEBI" id="CHEBI:60240"/>
    </ligand>
</feature>
<evidence type="ECO:0000256" key="8">
    <source>
        <dbReference type="PIRSR" id="PIRSR036684-1"/>
    </source>
</evidence>
<feature type="binding site" evidence="9">
    <location>
        <position position="141"/>
    </location>
    <ligand>
        <name>a divalent metal cation</name>
        <dbReference type="ChEBI" id="CHEBI:60240"/>
    </ligand>
</feature>
<comment type="cofactor">
    <cofactor evidence="2">
        <name>Mg(2+)</name>
        <dbReference type="ChEBI" id="CHEBI:18420"/>
    </cofactor>
</comment>
<dbReference type="SUPFAM" id="SSF51735">
    <property type="entry name" value="NAD(P)-binding Rossmann-fold domains"/>
    <property type="match status" value="1"/>
</dbReference>
<proteinExistence type="inferred from homology"/>
<accession>A0A9P1JMZ5</accession>
<dbReference type="GO" id="GO:0051287">
    <property type="term" value="F:NAD binding"/>
    <property type="evidence" value="ECO:0007669"/>
    <property type="project" value="InterPro"/>
</dbReference>
<feature type="active site" description="Proton acceptor" evidence="8">
    <location>
        <position position="99"/>
    </location>
</feature>
<dbReference type="PROSITE" id="PS00331">
    <property type="entry name" value="MALIC_ENZYMES"/>
    <property type="match status" value="1"/>
</dbReference>
<reference evidence="13 14" key="1">
    <citation type="journal article" date="2011" name="PLoS Genet.">
        <title>Azospirillum genomes reveal transition of bacteria from aquatic to terrestrial environments.</title>
        <authorList>
            <person name="Wisniewski-Dye F."/>
            <person name="Borziak K."/>
            <person name="Khalsa-Moyers G."/>
            <person name="Alexandre G."/>
            <person name="Sukharnikov L.O."/>
            <person name="Wuichet K."/>
            <person name="Hurst G.B."/>
            <person name="McDonald W.H."/>
            <person name="Robertson J.S."/>
            <person name="Barbe V."/>
            <person name="Calteau A."/>
            <person name="Rouy Z."/>
            <person name="Mangenot S."/>
            <person name="Prigent-Combaret C."/>
            <person name="Normand P."/>
            <person name="Boyer M."/>
            <person name="Siguier P."/>
            <person name="Dessaux Y."/>
            <person name="Elmerich C."/>
            <person name="Condemine G."/>
            <person name="Krishnen G."/>
            <person name="Kennedy I."/>
            <person name="Paterson A.H."/>
            <person name="Gonzalez V."/>
            <person name="Mavingui P."/>
            <person name="Zhulin I.B."/>
        </authorList>
    </citation>
    <scope>NUCLEOTIDE SEQUENCE [LARGE SCALE GENOMIC DNA]</scope>
    <source>
        <strain evidence="13 14">Sp245</strain>
    </source>
</reference>
<keyword evidence="6 13" id="KW-0560">Oxidoreductase</keyword>
<dbReference type="GO" id="GO:0006108">
    <property type="term" value="P:malate metabolic process"/>
    <property type="evidence" value="ECO:0007669"/>
    <property type="project" value="InterPro"/>
</dbReference>
<dbReference type="FunFam" id="3.40.50.720:FF:000095">
    <property type="entry name" value="NADP-dependent malic enzyme"/>
    <property type="match status" value="1"/>
</dbReference>
<keyword evidence="10" id="KW-0521">NADP</keyword>
<dbReference type="InterPro" id="IPR002505">
    <property type="entry name" value="PTA_PTB"/>
</dbReference>
<dbReference type="Gene3D" id="3.40.50.10380">
    <property type="entry name" value="Malic enzyme, N-terminal domain"/>
    <property type="match status" value="1"/>
</dbReference>
<dbReference type="Pfam" id="PF01515">
    <property type="entry name" value="PTA_PTB"/>
    <property type="match status" value="1"/>
</dbReference>
<comment type="similarity">
    <text evidence="4">In the C-terminal section; belongs to the phosphate acetyltransferase and butyryltransferase family.</text>
</comment>
<dbReference type="InterPro" id="IPR042112">
    <property type="entry name" value="P_AcTrfase_dom2"/>
</dbReference>
<dbReference type="InterPro" id="IPR012301">
    <property type="entry name" value="Malic_N_dom"/>
</dbReference>
<dbReference type="RefSeq" id="WP_014238784.1">
    <property type="nucleotide sequence ID" value="NC_016617.1"/>
</dbReference>
<feature type="domain" description="Malic enzyme N-terminal" evidence="12">
    <location>
        <begin position="23"/>
        <end position="156"/>
    </location>
</feature>
<dbReference type="InterPro" id="IPR042113">
    <property type="entry name" value="P_AcTrfase_dom1"/>
</dbReference>
<feature type="binding site" evidence="9">
    <location>
        <position position="142"/>
    </location>
    <ligand>
        <name>a divalent metal cation</name>
        <dbReference type="ChEBI" id="CHEBI:60240"/>
    </ligand>
</feature>
<evidence type="ECO:0000256" key="1">
    <source>
        <dbReference type="ARBA" id="ARBA00001936"/>
    </source>
</evidence>
<keyword evidence="5 9" id="KW-0479">Metal-binding</keyword>
<evidence type="ECO:0000256" key="5">
    <source>
        <dbReference type="ARBA" id="ARBA00022723"/>
    </source>
</evidence>
<dbReference type="SUPFAM" id="SSF53659">
    <property type="entry name" value="Isocitrate/Isopropylmalate dehydrogenase-like"/>
    <property type="match status" value="1"/>
</dbReference>
<dbReference type="FunFam" id="3.40.50.10380:FF:000003">
    <property type="entry name" value="NADP-dependent malic enzyme"/>
    <property type="match status" value="1"/>
</dbReference>
<evidence type="ECO:0000256" key="9">
    <source>
        <dbReference type="PIRSR" id="PIRSR036684-2"/>
    </source>
</evidence>
<dbReference type="GO" id="GO:0016746">
    <property type="term" value="F:acyltransferase activity"/>
    <property type="evidence" value="ECO:0007669"/>
    <property type="project" value="InterPro"/>
</dbReference>
<evidence type="ECO:0000256" key="10">
    <source>
        <dbReference type="PIRSR" id="PIRSR036684-3"/>
    </source>
</evidence>
<dbReference type="Proteomes" id="UP000007319">
    <property type="component" value="Chromosome"/>
</dbReference>
<dbReference type="EMBL" id="HE577327">
    <property type="protein sequence ID" value="CCC96462.1"/>
    <property type="molecule type" value="Genomic_DNA"/>
</dbReference>
<evidence type="ECO:0000256" key="7">
    <source>
        <dbReference type="ARBA" id="ARBA00023268"/>
    </source>
</evidence>
<dbReference type="SMART" id="SM01274">
    <property type="entry name" value="malic"/>
    <property type="match status" value="1"/>
</dbReference>
<name>A0A9P1JMZ5_9PROT</name>
<sequence length="756" mass="81726">MTEPDTKRVTDEEALLLHSSGRPGKLEIAPTKPLTTQRDLSLAYSPGVAVPCLRIAEDPSTVYDYTAKGNIVAVISNGTAVLGLGDLGALASKPVMEGKAVLFKRFADVDGIDLEVDTKNVDEFVNCVRFLGPSFGGINLEDIKAPDCFIIEERLRELLDIPVFHDDQHGTAIIAAAGLINACDITGRNLKDVTMVVNGAGAAGIACAELFTTMGVPRENIILCDTKGVVYRGRTDGMNQWKSSFAVETDKRTLQEAVAGSDVFVGLSAKGAMTPEMVKSMAAKPIIFALANPDPEITPEEVKAVRSDAIVATGRSDYPNQVNNVLGFPYLFRGALDVRATTINEAMKVAAAKALAALAREDVPDEVDAAYAGRRLRYGPEYIIPVPFDPRLIVTVPAAVAQAAMETGVARKPIVDLAGYRNALRTRLNPTADSLQLILEKVKANPRRVVFAEGEEERTIRAALAYRAAGFGTPVLIGREEVIKEQLAAMGQSAVSLEIHNARVSDANRRYSDYLYRRMQRKGALLRDCQRMVNQDRNVFAALMVAQGDAHAMVTGLTRTFGVAFEEIRRVIDAKANEPVFGLHVFLTRNRTVLIADTTVHVRPNGQTLADIAIGAAAKARQMGHEPRVALLSFSDFGQHPHPNTDPLREAIAILDSRRVDFEYDGEMSADVALDYQLMKRVYPFCRLSGPANVLIMPGLHSANITAKMLHKMAGGQMIGPLLIGLDKPAQIVTMGASVNDLVTAAALAAHDSLPW</sequence>
<dbReference type="AlphaFoldDB" id="A0A9P1JMZ5"/>
<dbReference type="PIRSF" id="PIRSF036684">
    <property type="entry name" value="ME_PTA"/>
    <property type="match status" value="1"/>
</dbReference>
<evidence type="ECO:0000313" key="14">
    <source>
        <dbReference type="Proteomes" id="UP000007319"/>
    </source>
</evidence>
<keyword evidence="7" id="KW-0511">Multifunctional enzyme</keyword>
<dbReference type="CDD" id="cd05311">
    <property type="entry name" value="NAD_bind_2_malic_enz"/>
    <property type="match status" value="1"/>
</dbReference>
<keyword evidence="14" id="KW-1185">Reference proteome</keyword>
<comment type="cofactor">
    <cofactor evidence="1">
        <name>Mn(2+)</name>
        <dbReference type="ChEBI" id="CHEBI:29035"/>
    </cofactor>
</comment>
<evidence type="ECO:0000313" key="13">
    <source>
        <dbReference type="EMBL" id="CCC96462.1"/>
    </source>
</evidence>
<organism evidence="13 14">
    <name type="scientific">Azospirillum baldaniorum</name>
    <dbReference type="NCBI Taxonomy" id="1064539"/>
    <lineage>
        <taxon>Bacteria</taxon>
        <taxon>Pseudomonadati</taxon>
        <taxon>Pseudomonadota</taxon>
        <taxon>Alphaproteobacteria</taxon>
        <taxon>Rhodospirillales</taxon>
        <taxon>Azospirillaceae</taxon>
        <taxon>Azospirillum</taxon>
    </lineage>
</organism>
<dbReference type="InterPro" id="IPR012188">
    <property type="entry name" value="ME_PTA"/>
</dbReference>
<dbReference type="InterPro" id="IPR051674">
    <property type="entry name" value="Malate_Decarboxylase"/>
</dbReference>
<evidence type="ECO:0000259" key="11">
    <source>
        <dbReference type="SMART" id="SM00919"/>
    </source>
</evidence>
<dbReference type="InterPro" id="IPR037062">
    <property type="entry name" value="Malic_N_dom_sf"/>
</dbReference>
<feature type="binding site" evidence="10">
    <location>
        <begin position="81"/>
        <end position="88"/>
    </location>
    <ligand>
        <name>NADP(+)</name>
        <dbReference type="ChEBI" id="CHEBI:58349"/>
    </ligand>
</feature>
<protein>
    <submittedName>
        <fullName evidence="13">NADP-dependent malic enzyme</fullName>
        <ecNumber evidence="13">1.1.1.40</ecNumber>
    </submittedName>
</protein>
<dbReference type="EC" id="1.1.1.40" evidence="13"/>
<comment type="similarity">
    <text evidence="3">In the N-terminal section; belongs to the malic enzymes family.</text>
</comment>
<dbReference type="InterPro" id="IPR045213">
    <property type="entry name" value="Malic_NAD-bd_bact_type"/>
</dbReference>
<dbReference type="InterPro" id="IPR012302">
    <property type="entry name" value="Malic_NAD-bd"/>
</dbReference>
<dbReference type="InterPro" id="IPR036291">
    <property type="entry name" value="NAD(P)-bd_dom_sf"/>
</dbReference>
<dbReference type="GO" id="GO:0046872">
    <property type="term" value="F:metal ion binding"/>
    <property type="evidence" value="ECO:0007669"/>
    <property type="project" value="UniProtKB-KW"/>
</dbReference>